<evidence type="ECO:0000256" key="1">
    <source>
        <dbReference type="ARBA" id="ARBA00004196"/>
    </source>
</evidence>
<feature type="chain" id="PRO_5046183010" evidence="13">
    <location>
        <begin position="21"/>
        <end position="2880"/>
    </location>
</feature>
<dbReference type="CDD" id="cd13999">
    <property type="entry name" value="STKc_MAP3K-like"/>
    <property type="match status" value="1"/>
</dbReference>
<dbReference type="CDD" id="cd02028">
    <property type="entry name" value="UMPK_like"/>
    <property type="match status" value="1"/>
</dbReference>
<evidence type="ECO:0000256" key="2">
    <source>
        <dbReference type="ARBA" id="ARBA00004442"/>
    </source>
</evidence>
<feature type="transmembrane region" description="Helical" evidence="12">
    <location>
        <begin position="1849"/>
        <end position="1873"/>
    </location>
</feature>
<dbReference type="EMBL" id="JAPMOS010000017">
    <property type="protein sequence ID" value="KAJ4459732.1"/>
    <property type="molecule type" value="Genomic_DNA"/>
</dbReference>
<keyword evidence="5" id="KW-0964">Secreted</keyword>
<dbReference type="SUPFAM" id="SSF56112">
    <property type="entry name" value="Protein kinase-like (PK-like)"/>
    <property type="match status" value="1"/>
</dbReference>
<accession>A0ABQ8UKI7</accession>
<evidence type="ECO:0000256" key="3">
    <source>
        <dbReference type="ARBA" id="ARBA00004613"/>
    </source>
</evidence>
<evidence type="ECO:0000256" key="9">
    <source>
        <dbReference type="ARBA" id="ARBA00023136"/>
    </source>
</evidence>
<keyword evidence="6 13" id="KW-0732">Signal</keyword>
<comment type="caution">
    <text evidence="15">The sequence shown here is derived from an EMBL/GenBank/DDBJ whole genome shotgun (WGS) entry which is preliminary data.</text>
</comment>
<feature type="region of interest" description="Disordered" evidence="11">
    <location>
        <begin position="231"/>
        <end position="263"/>
    </location>
</feature>
<evidence type="ECO:0000256" key="5">
    <source>
        <dbReference type="ARBA" id="ARBA00022525"/>
    </source>
</evidence>
<keyword evidence="8" id="KW-0067">ATP-binding</keyword>
<dbReference type="InterPro" id="IPR018163">
    <property type="entry name" value="Thr/Ala-tRNA-synth_IIc_edit"/>
</dbReference>
<dbReference type="InterPro" id="IPR001245">
    <property type="entry name" value="Ser-Thr/Tyr_kinase_cat_dom"/>
</dbReference>
<dbReference type="NCBIfam" id="TIGR01376">
    <property type="entry name" value="POMP_repeat"/>
    <property type="match status" value="1"/>
</dbReference>
<protein>
    <submittedName>
        <fullName evidence="15">Serine/threonine-protein kinase CTR1</fullName>
    </submittedName>
</protein>
<dbReference type="InterPro" id="IPR011009">
    <property type="entry name" value="Kinase-like_dom_sf"/>
</dbReference>
<dbReference type="GO" id="GO:0016301">
    <property type="term" value="F:kinase activity"/>
    <property type="evidence" value="ECO:0007669"/>
    <property type="project" value="UniProtKB-KW"/>
</dbReference>
<evidence type="ECO:0000256" key="12">
    <source>
        <dbReference type="SAM" id="Phobius"/>
    </source>
</evidence>
<evidence type="ECO:0000256" key="8">
    <source>
        <dbReference type="ARBA" id="ARBA00022840"/>
    </source>
</evidence>
<feature type="compositionally biased region" description="Low complexity" evidence="11">
    <location>
        <begin position="2200"/>
        <end position="2209"/>
    </location>
</feature>
<dbReference type="Gene3D" id="3.30.980.10">
    <property type="entry name" value="Threonyl-trna Synthetase, Chain A, domain 2"/>
    <property type="match status" value="1"/>
</dbReference>
<proteinExistence type="inferred from homology"/>
<dbReference type="InterPro" id="IPR051681">
    <property type="entry name" value="Ser/Thr_Kinases-Pseudokinases"/>
</dbReference>
<feature type="region of interest" description="Disordered" evidence="11">
    <location>
        <begin position="2183"/>
        <end position="2229"/>
    </location>
</feature>
<evidence type="ECO:0000313" key="16">
    <source>
        <dbReference type="Proteomes" id="UP001141327"/>
    </source>
</evidence>
<organism evidence="15 16">
    <name type="scientific">Paratrimastix pyriformis</name>
    <dbReference type="NCBI Taxonomy" id="342808"/>
    <lineage>
        <taxon>Eukaryota</taxon>
        <taxon>Metamonada</taxon>
        <taxon>Preaxostyla</taxon>
        <taxon>Paratrimastigidae</taxon>
        <taxon>Paratrimastix</taxon>
    </lineage>
</organism>
<dbReference type="InterPro" id="IPR003368">
    <property type="entry name" value="POMP_repeat"/>
</dbReference>
<feature type="domain" description="Protein kinase" evidence="14">
    <location>
        <begin position="1921"/>
        <end position="2185"/>
    </location>
</feature>
<evidence type="ECO:0000259" key="14">
    <source>
        <dbReference type="PROSITE" id="PS50011"/>
    </source>
</evidence>
<dbReference type="Pfam" id="PF00485">
    <property type="entry name" value="PRK"/>
    <property type="match status" value="1"/>
</dbReference>
<keyword evidence="12" id="KW-1133">Transmembrane helix</keyword>
<name>A0ABQ8UKI7_9EUKA</name>
<evidence type="ECO:0000256" key="6">
    <source>
        <dbReference type="ARBA" id="ARBA00022729"/>
    </source>
</evidence>
<evidence type="ECO:0000256" key="10">
    <source>
        <dbReference type="ARBA" id="ARBA00023237"/>
    </source>
</evidence>
<evidence type="ECO:0000256" key="7">
    <source>
        <dbReference type="ARBA" id="ARBA00022741"/>
    </source>
</evidence>
<dbReference type="Gene3D" id="1.10.510.10">
    <property type="entry name" value="Transferase(Phosphotransferase) domain 1"/>
    <property type="match status" value="1"/>
</dbReference>
<keyword evidence="10" id="KW-0998">Cell outer membrane</keyword>
<keyword evidence="15" id="KW-0808">Transferase</keyword>
<feature type="compositionally biased region" description="Pro residues" evidence="11">
    <location>
        <begin position="235"/>
        <end position="246"/>
    </location>
</feature>
<dbReference type="PANTHER" id="PTHR44329:SF298">
    <property type="entry name" value="MIXED LINEAGE KINASE DOMAIN-LIKE PROTEIN"/>
    <property type="match status" value="1"/>
</dbReference>
<keyword evidence="12" id="KW-0812">Transmembrane</keyword>
<dbReference type="SUPFAM" id="SSF52540">
    <property type="entry name" value="P-loop containing nucleoside triphosphate hydrolases"/>
    <property type="match status" value="1"/>
</dbReference>
<evidence type="ECO:0000313" key="15">
    <source>
        <dbReference type="EMBL" id="KAJ4459732.1"/>
    </source>
</evidence>
<dbReference type="InterPro" id="IPR006083">
    <property type="entry name" value="PRK/URK"/>
</dbReference>
<keyword evidence="15" id="KW-0418">Kinase</keyword>
<dbReference type="InterPro" id="IPR006626">
    <property type="entry name" value="PbH1"/>
</dbReference>
<dbReference type="Gene3D" id="3.40.50.300">
    <property type="entry name" value="P-loop containing nucleotide triphosphate hydrolases"/>
    <property type="match status" value="1"/>
</dbReference>
<dbReference type="Proteomes" id="UP001141327">
    <property type="component" value="Unassembled WGS sequence"/>
</dbReference>
<evidence type="ECO:0000256" key="13">
    <source>
        <dbReference type="SAM" id="SignalP"/>
    </source>
</evidence>
<dbReference type="InterPro" id="IPR000719">
    <property type="entry name" value="Prot_kinase_dom"/>
</dbReference>
<gene>
    <name evidence="15" type="ORF">PAPYR_4122</name>
</gene>
<keyword evidence="7" id="KW-0547">Nucleotide-binding</keyword>
<sequence length="2880" mass="307524">MGPPSLFYVVLWGLFLFASCNDLSLVVSPSNLTPGDCGSDLNPCPSIASALNRAVGISAETPCSSLTLRLLKTNFTGPGNTNISLTSFPISFTQHSSIKIMGVAADTTIFCNFESPAFIVAGSTHLTLSGLRFRNCVGPAAVVGRDGAVVSVENSTFEMINYHNGTLPVFSDPLGAPVASYLDFLGATLTVSGCVFVMPSPKLASLGQPLIFQGMITASELTGPLSITDTAWVPSPDPDPDTPVPPASISAAGAEGSNEPAGRLSLLDPDVVCSKPTVTGGGKEMTMVAVFQCGTALSVTDSSQPVIMRGVTLRRMTPPPLLRAAGVSYISIPGAVVYVRNVTGDVQVADCHTAGCLLSPFSIQRVTGAVSFQGSVFTDNSNDQSTILRLKSCALVAITVDGPLTLTDIRMERCLGSGGLELWDVRGQVTMRRVDIFNNTAASLGSLVNYVAPTPTAASGLVVEGGLWSANRLSPIAGAAFVFAGGLAGFRLTDLSMVDNVVGQNSKSPSITSPQPSLLSVSGYPSLNMTRCTITGNRCPNNSSVALYQGGPTAIVGGNFSGNVGCSGAAILVNGVDGLLINGTTFDANSALMGGAVFITARWPTNATIVGANFTNNWLTQPTQQDTINQFCGGALMITNRASLDIFDTDFIGNVAGSHSFQTSSRVWGQGGALCGVSVRPDARCRAERCVFRGNQASNQGGAIYMLSMPLQMAHCTVESNQAINAGGGIHLDTSNGSHRIDSTAFHWNIAPNGAGLYLRDTPSGSTADRSDKVMGTVRLLVTGSAFVDNAAAKSGGGILAEPGQTLQTEIVLADTLFQNNEAGESGGAVFLDSYFGNATFILDRLTLVGNQGGEAGGGLAVWFEKPANLLVVRDTVMRYNTANRGAHFFANSETGSRVEFFNTSTFVGGASFGGAGYVEGSVFNWVGGSVSQTKGSIDGAGLYLVFLINATIADVHFSEIQSKAAIAVTDSAFVRVHGCSFRSMSQTSAIHASTLQRLEVARCRFADIDDVHIGGGIYAINVDRFEARESTFERCNGVFGSALYLLGCVQPAVLESLTVRECNSSYGAISVLNGAMVRRCHFERLRAVMGSAIYAQGSAGNTAQLFVGNSVFTDLEATLDGGAIAVLSMKTLMLANCSFERLRAKDGGAVSAFDSALVVAIESTFYDCRASGTGGAMNFFHVTKLIIGSGSTFHFNHAAEAGGALSLRGSGDEESLVELGSRTWFHRNSAGLQGGAIYIRDYGRLFLETISCAENTSPQMGGCLSTLRVTQVAMTRAYFSHNNATDLGGAACIFFARNMTADNCTFIGNKGVAGGAVYVVPQVDGAVTSFHAAFCNFTDNTASESGGGLSLPATPSTFVITNSVFQANTAQSSDGGALYLRNNAEQCHGDLLYNRFLDNSAINGGGLSLTGPQGRPNVTFAMSHNLWVENTARQSGGATLIDGRIPTAIHHDTWISNRATVEGGALYVRDAPWACRWPAFGTRPWGRSRGPVWGGVSKTGRGGALYVEGSSAVVGTELYGCLFAMNSGFMGAGAMAMGTDLLVTNSTFELNDICLTSSLATDPSLGGGLTVRLNPGVPGPEAAVIENCRFASNFGGGLSVADLASKAGSSALLRGSQFHANAALPAASNLTTSNVYCLHSTLYVDPASYEARPAIPWTVCDDQCTVWDALPGQAGTLDQCNLPEPSLLDISPNTVLIGQASTPTEVARPPPSHWRAIRGPGSLLIALRAPAWVRGWQVVITGSGFLGWEIWALYTLIANGLPPSPVSPSIPSPALDCPSPACVAAPESVVVKDVSCSRLEERADAVRCSIVPLLAFGESVFTVRVSNDHNYYSASYLTVELVAPSHAWIPWVCAAAGSAVLVAVVVALFFFVRFSRLRQATRIESRAMAAPPYPAHAPAPLLQLNSWRGFKLADVDLQQLKVHERIGVGSAGEVYKGELHGTMVAVKKLFAKTTQTEYFKTDFQREVNVLRSLRHPNIVLFIGATASEPYLIITEYMERGTLADLLSSSTSLKWSRRVQMALDAARGMLYLHTLTPPLIHRLHPLRFDSDLKSGNLLVDQRFCCKVADFGLTRIMDVTSQAAMTACGTPSYCAPEVLRGNFYTLKADVYSFGIVLWELCTRQAPYPDMNAVQVATEVIRGRRPPVPERCPATICQLMQRCWDEDPAKRPDFAEIVQILAADESTKELPSEGGPAPPQGPEGASSTQRGSSRRSSRRTGANMPDLSRPLMETSKGAAVFEVSLGASPVRLRRLSVKFQVKMCRNPSRHSPEVFDPPFSWMDSPGLLAFKKTADRQILIHIDPKMKIPDAPSEIEVSSGTPHTRFAEFFPHREKIAAYKVNNLVVSSLSGIVADHATISPVYLDYSESIYRRSLVFLFIVAVRHQFPGTQVSLLCRISNAYLMNLQGGRWSNSPADIAALTAEMRALVARKAPFDELCMGYDDALRYFGTATPCACAVPTHPSSVGQPLTAALLQTTNDPEIPCSGCEGVFDLYHRPLVEHAGMLDRFDIVYRSEEPAGLLLHFPSTSDGAIPATATISESDLVLARVHNENMKLGLATCMGQVNKLIRENKAKDFVATCNAVHEQRIAEIVLAVKAKNAALIAAAKGNPAAGLKMILIGGPSSSGKTTFARRLMIQLRLTGFDPLCISVDDYYKPREECRTGPGGSYDFECLEALRIPLFNQHMLSLFAGQETETPKFDFHTGLPSVPGKGRTMRMSANSLLIVEGIHCLNPAFTSQLPANALYRIFIAPLTQMKLDDHNFISNQTTRALRRIVRDYFHRGWTATNTLRFWPDVLAAENRYIFPFTDNADFVFNSSLDYEFAVLKVYVEPLLKCVKPSEPEYNLARELLNFLWGVLTLPHDWVPATSLLREFIGGNFYDV</sequence>
<dbReference type="SMART" id="SM00710">
    <property type="entry name" value="PbH1"/>
    <property type="match status" value="13"/>
</dbReference>
<dbReference type="Pfam" id="PF07714">
    <property type="entry name" value="PK_Tyr_Ser-Thr"/>
    <property type="match status" value="1"/>
</dbReference>
<dbReference type="PROSITE" id="PS50011">
    <property type="entry name" value="PROTEIN_KINASE_DOM"/>
    <property type="match status" value="1"/>
</dbReference>
<dbReference type="InterPro" id="IPR011050">
    <property type="entry name" value="Pectin_lyase_fold/virulence"/>
</dbReference>
<feature type="signal peptide" evidence="13">
    <location>
        <begin position="1"/>
        <end position="20"/>
    </location>
</feature>
<dbReference type="SMART" id="SM00220">
    <property type="entry name" value="S_TKc"/>
    <property type="match status" value="1"/>
</dbReference>
<dbReference type="InterPro" id="IPR027417">
    <property type="entry name" value="P-loop_NTPase"/>
</dbReference>
<dbReference type="PANTHER" id="PTHR44329">
    <property type="entry name" value="SERINE/THREONINE-PROTEIN KINASE TNNI3K-RELATED"/>
    <property type="match status" value="1"/>
</dbReference>
<keyword evidence="16" id="KW-1185">Reference proteome</keyword>
<comment type="subcellular location">
    <subcellularLocation>
        <location evidence="1">Cell envelope</location>
    </subcellularLocation>
    <subcellularLocation>
        <location evidence="2">Cell outer membrane</location>
    </subcellularLocation>
    <subcellularLocation>
        <location evidence="3">Secreted</location>
    </subcellularLocation>
</comment>
<evidence type="ECO:0000256" key="4">
    <source>
        <dbReference type="ARBA" id="ARBA00008171"/>
    </source>
</evidence>
<dbReference type="Pfam" id="PF02415">
    <property type="entry name" value="Chlam_PMP"/>
    <property type="match status" value="1"/>
</dbReference>
<reference evidence="15" key="1">
    <citation type="journal article" date="2022" name="bioRxiv">
        <title>Genomics of Preaxostyla Flagellates Illuminates Evolutionary Transitions and the Path Towards Mitochondrial Loss.</title>
        <authorList>
            <person name="Novak L.V.F."/>
            <person name="Treitli S.C."/>
            <person name="Pyrih J."/>
            <person name="Halakuc P."/>
            <person name="Pipaliya S.V."/>
            <person name="Vacek V."/>
            <person name="Brzon O."/>
            <person name="Soukal P."/>
            <person name="Eme L."/>
            <person name="Dacks J.B."/>
            <person name="Karnkowska A."/>
            <person name="Elias M."/>
            <person name="Hampl V."/>
        </authorList>
    </citation>
    <scope>NUCLEOTIDE SEQUENCE</scope>
    <source>
        <strain evidence="15">RCP-MX</strain>
    </source>
</reference>
<keyword evidence="9 12" id="KW-0472">Membrane</keyword>
<evidence type="ECO:0000256" key="11">
    <source>
        <dbReference type="SAM" id="MobiDB-lite"/>
    </source>
</evidence>
<dbReference type="SUPFAM" id="SSF51126">
    <property type="entry name" value="Pectin lyase-like"/>
    <property type="match status" value="6"/>
</dbReference>
<dbReference type="PRINTS" id="PR00109">
    <property type="entry name" value="TYRKINASE"/>
</dbReference>
<comment type="similarity">
    <text evidence="4">Belongs to the protein kinase superfamily. TKL Ser/Thr protein kinase family. ROCO subfamily.</text>
</comment>
<dbReference type="SUPFAM" id="SSF55186">
    <property type="entry name" value="ThrRS/AlaRS common domain"/>
    <property type="match status" value="1"/>
</dbReference>